<feature type="compositionally biased region" description="Basic residues" evidence="7">
    <location>
        <begin position="708"/>
        <end position="718"/>
    </location>
</feature>
<dbReference type="CDD" id="cd18186">
    <property type="entry name" value="BTB_POZ_ZBTB_KLHL-like"/>
    <property type="match status" value="1"/>
</dbReference>
<keyword evidence="2" id="KW-0963">Cytoplasm</keyword>
<feature type="compositionally biased region" description="Polar residues" evidence="7">
    <location>
        <begin position="803"/>
        <end position="818"/>
    </location>
</feature>
<keyword evidence="11" id="KW-1185">Reference proteome</keyword>
<dbReference type="Pfam" id="PF00651">
    <property type="entry name" value="BTB"/>
    <property type="match status" value="1"/>
</dbReference>
<evidence type="ECO:0000256" key="2">
    <source>
        <dbReference type="ARBA" id="ARBA00022490"/>
    </source>
</evidence>
<dbReference type="GO" id="GO:0007076">
    <property type="term" value="P:mitotic chromosome condensation"/>
    <property type="evidence" value="ECO:0007669"/>
    <property type="project" value="TreeGrafter"/>
</dbReference>
<proteinExistence type="predicted"/>
<feature type="domain" description="Pericentrin/AKAP-450 centrosomal targeting" evidence="9">
    <location>
        <begin position="1855"/>
        <end position="1932"/>
    </location>
</feature>
<dbReference type="PANTHER" id="PTHR43941">
    <property type="entry name" value="STRUCTURAL MAINTENANCE OF CHROMOSOMES PROTEIN 2"/>
    <property type="match status" value="1"/>
</dbReference>
<feature type="compositionally biased region" description="Polar residues" evidence="7">
    <location>
        <begin position="404"/>
        <end position="419"/>
    </location>
</feature>
<feature type="compositionally biased region" description="Acidic residues" evidence="7">
    <location>
        <begin position="585"/>
        <end position="595"/>
    </location>
</feature>
<dbReference type="GO" id="GO:0000796">
    <property type="term" value="C:condensin complex"/>
    <property type="evidence" value="ECO:0007669"/>
    <property type="project" value="TreeGrafter"/>
</dbReference>
<feature type="compositionally biased region" description="Low complexity" evidence="7">
    <location>
        <begin position="726"/>
        <end position="737"/>
    </location>
</feature>
<protein>
    <recommendedName>
        <fullName evidence="12">BTB domain-containing protein</fullName>
    </recommendedName>
</protein>
<feature type="coiled-coil region" evidence="6">
    <location>
        <begin position="1380"/>
        <end position="1442"/>
    </location>
</feature>
<evidence type="ECO:0000256" key="3">
    <source>
        <dbReference type="ARBA" id="ARBA00022553"/>
    </source>
</evidence>
<dbReference type="GO" id="GO:0000785">
    <property type="term" value="C:chromatin"/>
    <property type="evidence" value="ECO:0007669"/>
    <property type="project" value="TreeGrafter"/>
</dbReference>
<evidence type="ECO:0000256" key="4">
    <source>
        <dbReference type="ARBA" id="ARBA00023054"/>
    </source>
</evidence>
<evidence type="ECO:0000256" key="5">
    <source>
        <dbReference type="ARBA" id="ARBA00023212"/>
    </source>
</evidence>
<accession>A0A1J8Q462</accession>
<evidence type="ECO:0000256" key="7">
    <source>
        <dbReference type="SAM" id="MobiDB-lite"/>
    </source>
</evidence>
<feature type="compositionally biased region" description="Low complexity" evidence="7">
    <location>
        <begin position="627"/>
        <end position="639"/>
    </location>
</feature>
<feature type="compositionally biased region" description="Basic and acidic residues" evidence="7">
    <location>
        <begin position="498"/>
        <end position="509"/>
    </location>
</feature>
<dbReference type="InterPro" id="IPR000210">
    <property type="entry name" value="BTB/POZ_dom"/>
</dbReference>
<evidence type="ECO:0000256" key="1">
    <source>
        <dbReference type="ARBA" id="ARBA00004267"/>
    </source>
</evidence>
<evidence type="ECO:0000259" key="8">
    <source>
        <dbReference type="Pfam" id="PF00651"/>
    </source>
</evidence>
<keyword evidence="3" id="KW-0597">Phosphoprotein</keyword>
<dbReference type="Proteomes" id="UP000183567">
    <property type="component" value="Unassembled WGS sequence"/>
</dbReference>
<feature type="compositionally biased region" description="Low complexity" evidence="7">
    <location>
        <begin position="519"/>
        <end position="532"/>
    </location>
</feature>
<dbReference type="GO" id="GO:0000793">
    <property type="term" value="C:condensed chromosome"/>
    <property type="evidence" value="ECO:0007669"/>
    <property type="project" value="TreeGrafter"/>
</dbReference>
<dbReference type="InterPro" id="IPR011333">
    <property type="entry name" value="SKP1/BTB/POZ_sf"/>
</dbReference>
<organism evidence="10 11">
    <name type="scientific">Rhizopogon vesiculosus</name>
    <dbReference type="NCBI Taxonomy" id="180088"/>
    <lineage>
        <taxon>Eukaryota</taxon>
        <taxon>Fungi</taxon>
        <taxon>Dikarya</taxon>
        <taxon>Basidiomycota</taxon>
        <taxon>Agaricomycotina</taxon>
        <taxon>Agaricomycetes</taxon>
        <taxon>Agaricomycetidae</taxon>
        <taxon>Boletales</taxon>
        <taxon>Suillineae</taxon>
        <taxon>Rhizopogonaceae</taxon>
        <taxon>Rhizopogon</taxon>
    </lineage>
</organism>
<keyword evidence="4 6" id="KW-0175">Coiled coil</keyword>
<dbReference type="OrthoDB" id="2020852at2759"/>
<reference evidence="10 11" key="1">
    <citation type="submission" date="2016-03" db="EMBL/GenBank/DDBJ databases">
        <title>Comparative genomics of the ectomycorrhizal sister species Rhizopogon vinicolor and Rhizopogon vesiculosus (Basidiomycota: Boletales) reveals a divergence of the mating type B locus.</title>
        <authorList>
            <person name="Mujic A.B."/>
            <person name="Kuo A."/>
            <person name="Tritt A."/>
            <person name="Lipzen A."/>
            <person name="Chen C."/>
            <person name="Johnson J."/>
            <person name="Sharma A."/>
            <person name="Barry K."/>
            <person name="Grigoriev I.V."/>
            <person name="Spatafora J.W."/>
        </authorList>
    </citation>
    <scope>NUCLEOTIDE SEQUENCE [LARGE SCALE GENOMIC DNA]</scope>
    <source>
        <strain evidence="10 11">AM-OR11-056</strain>
    </source>
</reference>
<feature type="region of interest" description="Disordered" evidence="7">
    <location>
        <begin position="707"/>
        <end position="790"/>
    </location>
</feature>
<feature type="compositionally biased region" description="Basic and acidic residues" evidence="7">
    <location>
        <begin position="596"/>
        <end position="610"/>
    </location>
</feature>
<dbReference type="Gene3D" id="1.10.287.1490">
    <property type="match status" value="1"/>
</dbReference>
<dbReference type="GO" id="GO:0005737">
    <property type="term" value="C:cytoplasm"/>
    <property type="evidence" value="ECO:0007669"/>
    <property type="project" value="UniProtKB-ARBA"/>
</dbReference>
<evidence type="ECO:0000313" key="11">
    <source>
        <dbReference type="Proteomes" id="UP000183567"/>
    </source>
</evidence>
<dbReference type="GO" id="GO:0003682">
    <property type="term" value="F:chromatin binding"/>
    <property type="evidence" value="ECO:0007669"/>
    <property type="project" value="TreeGrafter"/>
</dbReference>
<dbReference type="GO" id="GO:0005815">
    <property type="term" value="C:microtubule organizing center"/>
    <property type="evidence" value="ECO:0007669"/>
    <property type="project" value="UniProtKB-SubCell"/>
</dbReference>
<dbReference type="Gene3D" id="3.30.710.10">
    <property type="entry name" value="Potassium Channel Kv1.1, Chain A"/>
    <property type="match status" value="1"/>
</dbReference>
<feature type="coiled-coil region" evidence="6">
    <location>
        <begin position="1501"/>
        <end position="1818"/>
    </location>
</feature>
<keyword evidence="5" id="KW-0206">Cytoskeleton</keyword>
<comment type="caution">
    <text evidence="10">The sequence shown here is derived from an EMBL/GenBank/DDBJ whole genome shotgun (WGS) entry which is preliminary data.</text>
</comment>
<dbReference type="STRING" id="180088.A0A1J8Q462"/>
<feature type="region of interest" description="Disordered" evidence="7">
    <location>
        <begin position="321"/>
        <end position="348"/>
    </location>
</feature>
<dbReference type="Pfam" id="PF10495">
    <property type="entry name" value="PACT_coil_coil"/>
    <property type="match status" value="1"/>
</dbReference>
<feature type="compositionally biased region" description="Low complexity" evidence="7">
    <location>
        <begin position="388"/>
        <end position="403"/>
    </location>
</feature>
<dbReference type="InterPro" id="IPR019528">
    <property type="entry name" value="PACT_domain"/>
</dbReference>
<evidence type="ECO:0008006" key="12">
    <source>
        <dbReference type="Google" id="ProtNLM"/>
    </source>
</evidence>
<feature type="region of interest" description="Disordered" evidence="7">
    <location>
        <begin position="803"/>
        <end position="822"/>
    </location>
</feature>
<sequence length="1959" mass="220350">MDDDNLHQRVPVDAGAPFDRGDVIIRSVDSVDFYFYKLLLSLASPVFSNMFSLPQPGPLDNTADRTKHGLPIIPLAEKSVVLRKLLSFCSPVYETDVPVLEDLDIVMSVLDAADKYDMKRVGRFIVKMITAPRFLEKEPMRVFAIACRYRSEAETLMAARYMLRFAVWEPAYVTELDFISGSDYQRLVKYHASCGQAMTQLTRLWPNHPLPLLDCKFCRKKGVSRMSLKEYQDSVIEALRIRPSVESLLNPEWIESMVKRAGSCISCRERAPGKFVEYAKELAFPVTAIILEIHLDIDFWMAMLETPSRIWRRIQAADEGEPPSLPSLPAFDYDSAGPDSDSDQHSIDTDADILPVHSTPAAISSHTATSTIRLQSSTSSTARFASSLASRSISAKPSSASRTYPYSRSPTQSFETSAIISLPHESDENTDPEDSPLARSRNSVPESHLPPEEHDMDDMSLEDALQSVSRSSSPFRPEIPPDNPTPKKKYDYSISLRAEPHPSPFDKYRNVALRKPLGRTRTPSLSRTTPSPVSSPPNSTPRSNRSIALPTETPSPTPGVYIPLPRSRTASPAVTPIPSVIIQPPEDESSDEQEFSPDRSQDLPSKRYPEPEQEDSATQSDREPTFSSASSDPSNQSNNDRTIGPPSTTFPSPARSVLDFTPVPRPRTRFNVPPSHNELDTGTGGEPLTPNTRRRSFLLSVINSTARPRMKFTPHPQRRLSALPVSQSSSGNSESISSGGGTPAGPSRTAFVGITPRPGRGCGHPLAQAHAPDSASSAGDGDHLASPSDTELRGASVSFISNASSHDLTTHPRANTSYDPALGTGQRGVARFDAPKLNHYLHTLNSKLQEENKALVDRLRKYEEVKDAEQRRLSLESMSPVQGRRISAGNALGDVEEEAGAEGWAEEKRDMEELVENLEVQVDKLAAEKEGIDQALEAERRERARDKERWRERMQEVETGVAEIVGDLEKKISEGERVLEERTKEAERIRERLQSERDLAMERAAQAETVMEDGKELGGALKEANSRISVLTADLQSATAQIKDMEEEIMASDRRVDELEKELKEEKLSAKLTNDDLHGQLSEMGAEVMRSSARASEFEKDWRTQETAARRLQHELEAKVDELAEAQELLAQSDRDSNDEIRELKAYTTELEEAAAAGTERIQDLEEQLTSAQDRYNQLDAEEQDANDRVEALEKEAERASLLVGQMEDALDAAEQKMRTDEEVVADLKAKISTLEREREREREMSRLLKGQHSEESNTELENALEAELEQAHKEIAKLNELLQHSPARRAMDAAKDQRIETLEKDKEQLQARIKTLRSASFEMSTPNKVANLSGISPIHRHVLSMSVKAPKTPGGPLKDLTWLNNTTGDASASPLLAEIARLQAELDRANDSIDEKLDELEDAGLGVVSLTRNLEDARSQISQLENEMARLQRREERRLHRLERLRCQKCLVKVVTSQLQQLYDADESSLDVSRSGLPSNPPTPPTKTSDALRLDLWAVNQQLDSMKQRWEDEKRQLLGEKAVLQDAANRMNMEVRDAKDEVKRAAEGGRRSRADTREIEKAKAVIADLEAELQAERTRLRQMSTEQNRVQREKGGITRQLQRTEADIDDVKKQLQRVKRENHELENELRANATVEQKARLLESKVKENAETIDQLRQERSLLTKDHKELQRQFTEVSDRVNKLRGDFAKSQSSHDNRRQQLDSHLAEIDDLRRALSNQADELQRSEEEKNRMAMEKTDVARSVAALEADLRRVKRDAEAFGRDLKALRTEKEKLQDKHRDDLAKAERAKKQAQTQIRLLNEKLDSQHAKLKTAKEDYKHHACAADSRQLDQLKRQHKEECKGLVVQIRYLKAKFTRESTLRDDLAFQKQYLLVLLSNFEASEKRILACISRIGYPRHENPLAVMKKPRSIKSVVLSVIFISRVRLVSDAWRDAGANKQAISDALHEVRRRRTIAAIS</sequence>
<dbReference type="PANTHER" id="PTHR43941:SF1">
    <property type="entry name" value="STRUCTURAL MAINTENANCE OF CHROMOSOMES PROTEIN 2"/>
    <property type="match status" value="1"/>
</dbReference>
<evidence type="ECO:0000256" key="6">
    <source>
        <dbReference type="SAM" id="Coils"/>
    </source>
</evidence>
<dbReference type="EMBL" id="LVVM01006436">
    <property type="protein sequence ID" value="OJA08072.1"/>
    <property type="molecule type" value="Genomic_DNA"/>
</dbReference>
<feature type="domain" description="BTB" evidence="8">
    <location>
        <begin position="22"/>
        <end position="125"/>
    </location>
</feature>
<evidence type="ECO:0000259" key="9">
    <source>
        <dbReference type="Pfam" id="PF10495"/>
    </source>
</evidence>
<feature type="compositionally biased region" description="Basic and acidic residues" evidence="7">
    <location>
        <begin position="1237"/>
        <end position="1256"/>
    </location>
</feature>
<feature type="region of interest" description="Disordered" evidence="7">
    <location>
        <begin position="388"/>
        <end position="694"/>
    </location>
</feature>
<name>A0A1J8Q462_9AGAM</name>
<feature type="region of interest" description="Disordered" evidence="7">
    <location>
        <begin position="1468"/>
        <end position="1490"/>
    </location>
</feature>
<gene>
    <name evidence="10" type="ORF">AZE42_02230</name>
</gene>
<feature type="coiled-coil region" evidence="6">
    <location>
        <begin position="845"/>
        <end position="872"/>
    </location>
</feature>
<feature type="coiled-coil region" evidence="6">
    <location>
        <begin position="901"/>
        <end position="942"/>
    </location>
</feature>
<feature type="coiled-coil region" evidence="6">
    <location>
        <begin position="976"/>
        <end position="1076"/>
    </location>
</feature>
<comment type="subcellular location">
    <subcellularLocation>
        <location evidence="1">Cytoplasm</location>
        <location evidence="1">Cytoskeleton</location>
        <location evidence="1">Microtubule organizing center</location>
    </subcellularLocation>
</comment>
<feature type="region of interest" description="Disordered" evidence="7">
    <location>
        <begin position="1237"/>
        <end position="1262"/>
    </location>
</feature>
<evidence type="ECO:0000313" key="10">
    <source>
        <dbReference type="EMBL" id="OJA08072.1"/>
    </source>
</evidence>